<comment type="caution">
    <text evidence="1">The sequence shown here is derived from an EMBL/GenBank/DDBJ whole genome shotgun (WGS) entry which is preliminary data.</text>
</comment>
<reference evidence="2" key="1">
    <citation type="submission" date="2017-09" db="EMBL/GenBank/DDBJ databases">
        <title>Metaegenomics of thermophilic ammonia-oxidizing enrichment culture.</title>
        <authorList>
            <person name="Kato S."/>
            <person name="Suzuki K."/>
        </authorList>
    </citation>
    <scope>NUCLEOTIDE SEQUENCE [LARGE SCALE GENOMIC DNA]</scope>
</reference>
<dbReference type="EMBL" id="BEHT01000013">
    <property type="protein sequence ID" value="GBC98618.1"/>
    <property type="molecule type" value="Genomic_DNA"/>
</dbReference>
<dbReference type="InterPro" id="IPR011659">
    <property type="entry name" value="WD40"/>
</dbReference>
<dbReference type="SUPFAM" id="SSF82171">
    <property type="entry name" value="DPP6 N-terminal domain-like"/>
    <property type="match status" value="1"/>
</dbReference>
<name>A0A2H5XBQ2_9BACT</name>
<dbReference type="Proteomes" id="UP000236173">
    <property type="component" value="Unassembled WGS sequence"/>
</dbReference>
<dbReference type="Gene3D" id="2.130.10.10">
    <property type="entry name" value="YVTN repeat-like/Quinoprotein amine dehydrogenase"/>
    <property type="match status" value="1"/>
</dbReference>
<protein>
    <submittedName>
        <fullName evidence="1">Protein TolB</fullName>
    </submittedName>
</protein>
<accession>A0A2H5XBQ2</accession>
<dbReference type="InterPro" id="IPR015943">
    <property type="entry name" value="WD40/YVTN_repeat-like_dom_sf"/>
</dbReference>
<evidence type="ECO:0000313" key="2">
    <source>
        <dbReference type="Proteomes" id="UP000236173"/>
    </source>
</evidence>
<gene>
    <name evidence="1" type="primary">tolB_2</name>
    <name evidence="1" type="ORF">HRbin17_01132</name>
</gene>
<sequence>MVTDGVGDNIGLYLTANAFTSDGEHIVFASDRTGAFQFYLLNLKTGKVRQLTHRQGIVFFSGCVSGRDRLYYSDGRGCYGDQQIYGHFAWGQWRHELKYFQFYHRPLSVVFAIEGETRRAHAVWGDHMFIMERHGGSDWVRRLPVATFIGQMPLLS</sequence>
<dbReference type="Pfam" id="PF07676">
    <property type="entry name" value="PD40"/>
    <property type="match status" value="1"/>
</dbReference>
<dbReference type="AlphaFoldDB" id="A0A2H5XBQ2"/>
<evidence type="ECO:0000313" key="1">
    <source>
        <dbReference type="EMBL" id="GBC98618.1"/>
    </source>
</evidence>
<proteinExistence type="predicted"/>
<organism evidence="1 2">
    <name type="scientific">Candidatus Fervidibacter japonicus</name>
    <dbReference type="NCBI Taxonomy" id="2035412"/>
    <lineage>
        <taxon>Bacteria</taxon>
        <taxon>Candidatus Fervidibacterota</taxon>
        <taxon>Candidatus Fervidibacter</taxon>
    </lineage>
</organism>